<sequence length="342" mass="38461">MQQTLVIVCVPRDTVHGFLNTNSSTPAQLTEITTLSAAPDKAFPILYWLILGFALVGILGNGTVFWFLGFHMHKNTFYTYILHLTVADLLFLCCQVMDSLIFLTGPFPAISMNTPESKFLITVEAILYLVDLGILSTISVERCLSVLWPIWYRCHRHQSLSTLMCALIWALSLTLGILEVNSCLSTVSYSENTWCQIFNSFAAAWLLLLFLILCGSSLALLLRVRSSQRLPVTRLYVTILLTVLVFLLCGLPCGITWIYLMGNEIFSNNYSFHFQVVTFLLSCVNSCANPIIYYFVGSYRQQQRGQSLKQVLQRALQDTPEVGDNGHSLPQRTMEISVINQA</sequence>
<evidence type="ECO:0000256" key="9">
    <source>
        <dbReference type="RuleBase" id="RU000688"/>
    </source>
</evidence>
<evidence type="ECO:0000259" key="11">
    <source>
        <dbReference type="PROSITE" id="PS50262"/>
    </source>
</evidence>
<dbReference type="InterPro" id="IPR017452">
    <property type="entry name" value="GPCR_Rhodpsn_7TM"/>
</dbReference>
<evidence type="ECO:0000256" key="4">
    <source>
        <dbReference type="ARBA" id="ARBA00022989"/>
    </source>
</evidence>
<keyword evidence="2" id="KW-1003">Cell membrane</keyword>
<dbReference type="InterPro" id="IPR000276">
    <property type="entry name" value="GPCR_Rhodpsn"/>
</dbReference>
<proteinExistence type="inferred from homology"/>
<keyword evidence="8 9" id="KW-0807">Transducer</keyword>
<dbReference type="PROSITE" id="PS50262">
    <property type="entry name" value="G_PROTEIN_RECEP_F1_2"/>
    <property type="match status" value="1"/>
</dbReference>
<dbReference type="Pfam" id="PF00001">
    <property type="entry name" value="7tm_1"/>
    <property type="match status" value="1"/>
</dbReference>
<keyword evidence="6 10" id="KW-0472">Membrane</keyword>
<evidence type="ECO:0000256" key="10">
    <source>
        <dbReference type="SAM" id="Phobius"/>
    </source>
</evidence>
<reference evidence="12" key="3">
    <citation type="journal article" date="2019" name="Gene Rep">
        <title>Eutherian third-party data gene collections.</title>
        <authorList>
            <person name="Premzl M."/>
        </authorList>
    </citation>
    <scope>NUCLEOTIDE SEQUENCE</scope>
</reference>
<keyword evidence="5 9" id="KW-0297">G-protein coupled receptor</keyword>
<dbReference type="GO" id="GO:0005886">
    <property type="term" value="C:plasma membrane"/>
    <property type="evidence" value="ECO:0007669"/>
    <property type="project" value="UniProtKB-SubCell"/>
</dbReference>
<evidence type="ECO:0000256" key="7">
    <source>
        <dbReference type="ARBA" id="ARBA00023170"/>
    </source>
</evidence>
<feature type="transmembrane region" description="Helical" evidence="10">
    <location>
        <begin position="198"/>
        <end position="222"/>
    </location>
</feature>
<dbReference type="PROSITE" id="PS00237">
    <property type="entry name" value="G_PROTEIN_RECEP_F1_1"/>
    <property type="match status" value="1"/>
</dbReference>
<evidence type="ECO:0000256" key="3">
    <source>
        <dbReference type="ARBA" id="ARBA00022692"/>
    </source>
</evidence>
<accession>W8W3K6</accession>
<keyword evidence="3 9" id="KW-0812">Transmembrane</keyword>
<evidence type="ECO:0000256" key="6">
    <source>
        <dbReference type="ARBA" id="ARBA00023136"/>
    </source>
</evidence>
<comment type="subcellular location">
    <subcellularLocation>
        <location evidence="1">Cell membrane</location>
        <topology evidence="1">Multi-pass membrane protein</topology>
    </subcellularLocation>
</comment>
<dbReference type="InterPro" id="IPR026234">
    <property type="entry name" value="MRGPCRFAMILY"/>
</dbReference>
<organism evidence="12">
    <name type="scientific">Ochotona princeps</name>
    <name type="common">Southern American pika</name>
    <dbReference type="NCBI Taxonomy" id="9978"/>
    <lineage>
        <taxon>Eukaryota</taxon>
        <taxon>Metazoa</taxon>
        <taxon>Chordata</taxon>
        <taxon>Craniata</taxon>
        <taxon>Vertebrata</taxon>
        <taxon>Euteleostomi</taxon>
        <taxon>Mammalia</taxon>
        <taxon>Eutheria</taxon>
        <taxon>Euarchontoglires</taxon>
        <taxon>Glires</taxon>
        <taxon>Lagomorpha</taxon>
        <taxon>Ochotonidae</taxon>
        <taxon>Ochotona</taxon>
    </lineage>
</organism>
<reference evidence="12" key="1">
    <citation type="journal article" date="2014" name="Gene">
        <title>Comparative genomic analysis of eutherian Mas-related G protein-coupled receptor genes.</title>
        <authorList>
            <person name="Premzl M."/>
        </authorList>
    </citation>
    <scope>NUCLEOTIDE SEQUENCE</scope>
</reference>
<keyword evidence="7 9" id="KW-0675">Receptor</keyword>
<dbReference type="PANTHER" id="PTHR11334">
    <property type="entry name" value="MAS-RELATED G-PROTEIN COUPLED RECEPTOR"/>
    <property type="match status" value="1"/>
</dbReference>
<feature type="transmembrane region" description="Helical" evidence="10">
    <location>
        <begin position="45"/>
        <end position="68"/>
    </location>
</feature>
<dbReference type="FunFam" id="1.20.1070.10:FF:000140">
    <property type="entry name" value="Mas-related G-protein coupled receptor member X2"/>
    <property type="match status" value="1"/>
</dbReference>
<dbReference type="Gene3D" id="1.20.1070.10">
    <property type="entry name" value="Rhodopsin 7-helix transmembrane proteins"/>
    <property type="match status" value="1"/>
</dbReference>
<reference evidence="12" key="2">
    <citation type="journal article" date="2016" name="Data Brief">
        <title>Curated eutherian third party data gene data sets.</title>
        <authorList>
            <person name="Premzl M."/>
        </authorList>
    </citation>
    <scope>NUCLEOTIDE SEQUENCE</scope>
</reference>
<dbReference type="EMBL" id="HG426147">
    <property type="protein sequence ID" value="CDG86265.1"/>
    <property type="molecule type" value="Genomic_DNA"/>
</dbReference>
<dbReference type="PANTHER" id="PTHR11334:SF29">
    <property type="entry name" value="MAS-RELATED G-PROTEIN COUPLED RECEPTOR MEMBER X2"/>
    <property type="match status" value="1"/>
</dbReference>
<evidence type="ECO:0000256" key="2">
    <source>
        <dbReference type="ARBA" id="ARBA00022475"/>
    </source>
</evidence>
<feature type="transmembrane region" description="Helical" evidence="10">
    <location>
        <begin position="80"/>
        <end position="105"/>
    </location>
</feature>
<comment type="similarity">
    <text evidence="9">Belongs to the G-protein coupled receptor 1 family.</text>
</comment>
<name>W8W3K6_OCHPR</name>
<protein>
    <submittedName>
        <fullName evidence="12">Mas-related G protein-coupled receptor G1</fullName>
    </submittedName>
</protein>
<evidence type="ECO:0000313" key="12">
    <source>
        <dbReference type="EMBL" id="CDG86265.1"/>
    </source>
</evidence>
<feature type="transmembrane region" description="Helical" evidence="10">
    <location>
        <begin position="160"/>
        <end position="178"/>
    </location>
</feature>
<gene>
    <name evidence="12" type="primary">MGRG1</name>
</gene>
<feature type="transmembrane region" description="Helical" evidence="10">
    <location>
        <begin position="272"/>
        <end position="296"/>
    </location>
</feature>
<feature type="transmembrane region" description="Helical" evidence="10">
    <location>
        <begin position="125"/>
        <end position="148"/>
    </location>
</feature>
<keyword evidence="4 10" id="KW-1133">Transmembrane helix</keyword>
<dbReference type="PRINTS" id="PR00237">
    <property type="entry name" value="GPCRRHODOPSN"/>
</dbReference>
<evidence type="ECO:0000256" key="1">
    <source>
        <dbReference type="ARBA" id="ARBA00004651"/>
    </source>
</evidence>
<evidence type="ECO:0000256" key="8">
    <source>
        <dbReference type="ARBA" id="ARBA00023224"/>
    </source>
</evidence>
<feature type="transmembrane region" description="Helical" evidence="10">
    <location>
        <begin position="234"/>
        <end position="260"/>
    </location>
</feature>
<dbReference type="PRINTS" id="PR02108">
    <property type="entry name" value="MRGPCRFAMILY"/>
</dbReference>
<evidence type="ECO:0000256" key="5">
    <source>
        <dbReference type="ARBA" id="ARBA00023040"/>
    </source>
</evidence>
<dbReference type="GO" id="GO:0004930">
    <property type="term" value="F:G protein-coupled receptor activity"/>
    <property type="evidence" value="ECO:0007669"/>
    <property type="project" value="UniProtKB-KW"/>
</dbReference>
<dbReference type="AlphaFoldDB" id="W8W3K6"/>
<dbReference type="SUPFAM" id="SSF81321">
    <property type="entry name" value="Family A G protein-coupled receptor-like"/>
    <property type="match status" value="1"/>
</dbReference>
<feature type="domain" description="G-protein coupled receptors family 1 profile" evidence="11">
    <location>
        <begin position="60"/>
        <end position="293"/>
    </location>
</feature>